<accession>A0A5J5EL78</accession>
<keyword evidence="2" id="KW-1185">Reference proteome</keyword>
<gene>
    <name evidence="1" type="ORF">FN846DRAFT_911315</name>
</gene>
<proteinExistence type="predicted"/>
<dbReference type="EMBL" id="VXIS01000241">
    <property type="protein sequence ID" value="KAA8895839.1"/>
    <property type="molecule type" value="Genomic_DNA"/>
</dbReference>
<reference evidence="1 2" key="1">
    <citation type="submission" date="2019-09" db="EMBL/GenBank/DDBJ databases">
        <title>Draft genome of the ectomycorrhizal ascomycete Sphaerosporella brunnea.</title>
        <authorList>
            <consortium name="DOE Joint Genome Institute"/>
            <person name="Benucci G.M."/>
            <person name="Marozzi G."/>
            <person name="Antonielli L."/>
            <person name="Sanchez S."/>
            <person name="Marco P."/>
            <person name="Wang X."/>
            <person name="Falini L.B."/>
            <person name="Barry K."/>
            <person name="Haridas S."/>
            <person name="Lipzen A."/>
            <person name="Labutti K."/>
            <person name="Grigoriev I.V."/>
            <person name="Murat C."/>
            <person name="Martin F."/>
            <person name="Albertini E."/>
            <person name="Donnini D."/>
            <person name="Bonito G."/>
        </authorList>
    </citation>
    <scope>NUCLEOTIDE SEQUENCE [LARGE SCALE GENOMIC DNA]</scope>
    <source>
        <strain evidence="1 2">Sb_GMNB300</strain>
    </source>
</reference>
<sequence>MLTDMPRTPQLFTYAEVELLIRIAASSRDAAGICARCIRQLKSHAARPEDIKEVVKTVIRRVEDGGFANRREGGANKEEEA</sequence>
<protein>
    <submittedName>
        <fullName evidence="1">Uncharacterized protein</fullName>
    </submittedName>
</protein>
<evidence type="ECO:0000313" key="2">
    <source>
        <dbReference type="Proteomes" id="UP000326924"/>
    </source>
</evidence>
<comment type="caution">
    <text evidence="1">The sequence shown here is derived from an EMBL/GenBank/DDBJ whole genome shotgun (WGS) entry which is preliminary data.</text>
</comment>
<name>A0A5J5EL78_9PEZI</name>
<organism evidence="1 2">
    <name type="scientific">Sphaerosporella brunnea</name>
    <dbReference type="NCBI Taxonomy" id="1250544"/>
    <lineage>
        <taxon>Eukaryota</taxon>
        <taxon>Fungi</taxon>
        <taxon>Dikarya</taxon>
        <taxon>Ascomycota</taxon>
        <taxon>Pezizomycotina</taxon>
        <taxon>Pezizomycetes</taxon>
        <taxon>Pezizales</taxon>
        <taxon>Pyronemataceae</taxon>
        <taxon>Sphaerosporella</taxon>
    </lineage>
</organism>
<evidence type="ECO:0000313" key="1">
    <source>
        <dbReference type="EMBL" id="KAA8895839.1"/>
    </source>
</evidence>
<dbReference type="Proteomes" id="UP000326924">
    <property type="component" value="Unassembled WGS sequence"/>
</dbReference>
<dbReference type="InParanoid" id="A0A5J5EL78"/>
<dbReference type="AlphaFoldDB" id="A0A5J5EL78"/>